<keyword evidence="3" id="KW-1185">Reference proteome</keyword>
<gene>
    <name evidence="2" type="ORF">EHP00_2327</name>
</gene>
<evidence type="ECO:0000256" key="1">
    <source>
        <dbReference type="SAM" id="MobiDB-lite"/>
    </source>
</evidence>
<dbReference type="AlphaFoldDB" id="A0A1W0E694"/>
<accession>A0A1W0E694</accession>
<comment type="caution">
    <text evidence="2">The sequence shown here is derived from an EMBL/GenBank/DDBJ whole genome shotgun (WGS) entry which is preliminary data.</text>
</comment>
<dbReference type="Proteomes" id="UP000192758">
    <property type="component" value="Unassembled WGS sequence"/>
</dbReference>
<proteinExistence type="predicted"/>
<protein>
    <submittedName>
        <fullName evidence="2">Uncharacterized protein</fullName>
    </submittedName>
</protein>
<dbReference type="Gene3D" id="3.40.50.2000">
    <property type="entry name" value="Glycogen Phosphorylase B"/>
    <property type="match status" value="1"/>
</dbReference>
<dbReference type="STRING" id="646526.A0A1W0E694"/>
<evidence type="ECO:0000313" key="3">
    <source>
        <dbReference type="Proteomes" id="UP000192758"/>
    </source>
</evidence>
<dbReference type="Pfam" id="PF02358">
    <property type="entry name" value="Trehalose_PPase"/>
    <property type="match status" value="2"/>
</dbReference>
<dbReference type="EMBL" id="MNPJ01000017">
    <property type="protein sequence ID" value="OQS54770.1"/>
    <property type="molecule type" value="Genomic_DNA"/>
</dbReference>
<dbReference type="InterPro" id="IPR036412">
    <property type="entry name" value="HAD-like_sf"/>
</dbReference>
<dbReference type="Gene3D" id="3.40.50.1000">
    <property type="entry name" value="HAD superfamily/HAD-like"/>
    <property type="match status" value="2"/>
</dbReference>
<name>A0A1W0E694_9MICR</name>
<dbReference type="InterPro" id="IPR023214">
    <property type="entry name" value="HAD_sf"/>
</dbReference>
<dbReference type="InterPro" id="IPR003337">
    <property type="entry name" value="Trehalose_PPase"/>
</dbReference>
<dbReference type="OrthoDB" id="755951at2759"/>
<reference evidence="2 3" key="1">
    <citation type="journal article" date="2017" name="Environ. Microbiol.">
        <title>Decay of the glycolytic pathway and adaptation to intranuclear parasitism within Enterocytozoonidae microsporidia.</title>
        <authorList>
            <person name="Wiredu Boakye D."/>
            <person name="Jaroenlak P."/>
            <person name="Prachumwat A."/>
            <person name="Williams T.A."/>
            <person name="Bateman K.S."/>
            <person name="Itsathitphaisarn O."/>
            <person name="Sritunyalucksana K."/>
            <person name="Paszkiewicz K.H."/>
            <person name="Moore K.A."/>
            <person name="Stentiford G.D."/>
            <person name="Williams B.A."/>
        </authorList>
    </citation>
    <scope>NUCLEOTIDE SEQUENCE [LARGE SCALE GENOMIC DNA]</scope>
    <source>
        <strain evidence="2 3">TH1</strain>
    </source>
</reference>
<feature type="region of interest" description="Disordered" evidence="1">
    <location>
        <begin position="735"/>
        <end position="755"/>
    </location>
</feature>
<dbReference type="SUPFAM" id="SSF56784">
    <property type="entry name" value="HAD-like"/>
    <property type="match status" value="1"/>
</dbReference>
<dbReference type="GO" id="GO:0005992">
    <property type="term" value="P:trehalose biosynthetic process"/>
    <property type="evidence" value="ECO:0007669"/>
    <property type="project" value="InterPro"/>
</dbReference>
<sequence>MHIYYLKQKISPTSLKFSNTTNATSKIKRIYTDVDYKEIEFESIDNITYLFYNIDINNTNINNTNICNNLLYTDLFINLMNGNSYYANTTTYDSYAIYMEYKEYNRKIAHELAVEYKIREDDLLIVNDSNLLLVGYYLSTEYGINSKIAYRNIPFDAYFIYKVPYYRELLDNSILYNNNSNILNNNNINNNTNTNNINNNNINNNNLYNGNIQVFFNSIQSLTNFNTYITRHIDMDIIYNNNYISEYVNKHKIYKIIKKIHKNSIKDNSNNNIKDNGNNSNNKVLIVDKEYLLDIESILINNTNICNNTNNICNNICNTNYNILYIIRIDIDYNTEIDRLIQYYQKTYHMIDITIISNIDALVLAMAHTDVLYMGSRYIHYAKCMGIKVHNGKYDIENRKYDMIDYNIIDYNINNSLLDNTTNTYNTTNSLLDDNTNNTYNSLLDDNNNLIQSHYVLNDFEYTKIFLDMNNCKLKIKKNKEYKLIKKYNKIQKKINKKLNRNILIIEDNTNTNINNSNNTNTNSNANNININNSNRLNTKSNNTNSNRFNMLMSLFTNSNHKSIYREYIQPDRLTKEFIHNTMGVVHRCLLDYDGTLMGIMPNPWLAVPTVKLLEFLKKHSGKIVLCTGRGKEVIDEWFPVGIEIYAEHGALFRNRKGEWEVPAYVSKGNRQRLNLEKLHQSINESKSINSNINTNNNINSNTNNNTDNNINSNITGNDSINTKKDIAKKLILENTSNNNNTNNNTNSNTNTNNNTNTTFNNPLHSNVIDILDYYHIRLPGSVLEKKTCGYAFHYKALKDNTSKNHIMYADTIVRHLYNDLAKVSGIYDFELAKGKGVIEVRLASKGDVVHIVRPSLVAGDDLTDEQMFLEADPACYTIKIGKEETRARHYVEDVDEFVGLLEEILDRPKQEIVEIERNRNDSKELL</sequence>
<dbReference type="SMR" id="A0A1W0E694"/>
<organism evidence="2 3">
    <name type="scientific">Ecytonucleospora hepatopenaei</name>
    <dbReference type="NCBI Taxonomy" id="646526"/>
    <lineage>
        <taxon>Eukaryota</taxon>
        <taxon>Fungi</taxon>
        <taxon>Fungi incertae sedis</taxon>
        <taxon>Microsporidia</taxon>
        <taxon>Enterocytozoonidae</taxon>
        <taxon>Ecytonucleospora</taxon>
    </lineage>
</organism>
<feature type="region of interest" description="Disordered" evidence="1">
    <location>
        <begin position="516"/>
        <end position="538"/>
    </location>
</feature>
<evidence type="ECO:0000313" key="2">
    <source>
        <dbReference type="EMBL" id="OQS54770.1"/>
    </source>
</evidence>
<dbReference type="VEuPathDB" id="MicrosporidiaDB:EHP00_2327"/>